<dbReference type="EMBL" id="JBEAAL010000016">
    <property type="protein sequence ID" value="MEQ1407209.1"/>
    <property type="molecule type" value="Genomic_DNA"/>
</dbReference>
<comment type="caution">
    <text evidence="1">The sequence shown here is derived from an EMBL/GenBank/DDBJ whole genome shotgun (WGS) entry which is preliminary data.</text>
</comment>
<dbReference type="Proteomes" id="UP001496627">
    <property type="component" value="Unassembled WGS sequence"/>
</dbReference>
<accession>A0ABV0M895</accession>
<proteinExistence type="predicted"/>
<gene>
    <name evidence="1" type="ORF">ABK249_19945</name>
</gene>
<protein>
    <submittedName>
        <fullName evidence="1">Uncharacterized protein</fullName>
    </submittedName>
</protein>
<evidence type="ECO:0000313" key="1">
    <source>
        <dbReference type="EMBL" id="MEQ1407209.1"/>
    </source>
</evidence>
<sequence length="48" mass="4989">MTLTTRTTSILGANIPVLLLLAAGHYLSRISNDTAQGSDPTSTGSTNR</sequence>
<organism evidence="1 2">
    <name type="scientific">Neorhizobium phenanthreniclasticum</name>
    <dbReference type="NCBI Taxonomy" id="3157917"/>
    <lineage>
        <taxon>Bacteria</taxon>
        <taxon>Pseudomonadati</taxon>
        <taxon>Pseudomonadota</taxon>
        <taxon>Alphaproteobacteria</taxon>
        <taxon>Hyphomicrobiales</taxon>
        <taxon>Rhizobiaceae</taxon>
        <taxon>Rhizobium/Agrobacterium group</taxon>
        <taxon>Neorhizobium</taxon>
    </lineage>
</organism>
<dbReference type="RefSeq" id="WP_227703920.1">
    <property type="nucleotide sequence ID" value="NZ_JBEAAL010000016.1"/>
</dbReference>
<evidence type="ECO:0000313" key="2">
    <source>
        <dbReference type="Proteomes" id="UP001496627"/>
    </source>
</evidence>
<keyword evidence="2" id="KW-1185">Reference proteome</keyword>
<reference evidence="1 2" key="1">
    <citation type="submission" date="2024-05" db="EMBL/GenBank/DDBJ databases">
        <title>Neorhizobium sp. Rsf11, a plant growth promoting and heavy metal resistant PAH-degrader.</title>
        <authorList>
            <person name="Golubev S.N."/>
            <person name="Muratova A.Y."/>
            <person name="Markelova M.I."/>
        </authorList>
    </citation>
    <scope>NUCLEOTIDE SEQUENCE [LARGE SCALE GENOMIC DNA]</scope>
    <source>
        <strain evidence="1 2">Rsf11</strain>
    </source>
</reference>
<name>A0ABV0M895_9HYPH</name>